<dbReference type="InterPro" id="IPR013760">
    <property type="entry name" value="Topo_IIA-like_dom_sf"/>
</dbReference>
<dbReference type="GO" id="GO:0009330">
    <property type="term" value="C:DNA topoisomerase type II (double strand cut, ATP-hydrolyzing) complex"/>
    <property type="evidence" value="ECO:0007669"/>
    <property type="project" value="TreeGrafter"/>
</dbReference>
<evidence type="ECO:0000313" key="9">
    <source>
        <dbReference type="Proteomes" id="UP000594451"/>
    </source>
</evidence>
<evidence type="ECO:0000256" key="1">
    <source>
        <dbReference type="ARBA" id="ARBA00000185"/>
    </source>
</evidence>
<comment type="caution">
    <text evidence="6">Lacks conserved residue(s) required for the propagation of feature annotation.</text>
</comment>
<dbReference type="Gene3D" id="3.90.199.10">
    <property type="entry name" value="Topoisomerase II, domain 5"/>
    <property type="match status" value="1"/>
</dbReference>
<evidence type="ECO:0000313" key="8">
    <source>
        <dbReference type="EMBL" id="QPJ58439.1"/>
    </source>
</evidence>
<dbReference type="PROSITE" id="PS52040">
    <property type="entry name" value="TOPO_IIA"/>
    <property type="match status" value="1"/>
</dbReference>
<evidence type="ECO:0000256" key="5">
    <source>
        <dbReference type="ARBA" id="ARBA00023235"/>
    </source>
</evidence>
<dbReference type="GO" id="GO:0003677">
    <property type="term" value="F:DNA binding"/>
    <property type="evidence" value="ECO:0007669"/>
    <property type="project" value="UniProtKB-UniRule"/>
</dbReference>
<proteinExistence type="inferred from homology"/>
<reference evidence="8 9" key="1">
    <citation type="journal article" date="2020" name="Sci. Rep.">
        <title>Morphology, ultrastructure, genomics, and phylogeny of Euplotes vanleeuwenhoeki sp. nov. and its ultra-reduced endosymbiont Candidatus Pinguicoccus supinus sp. nov.</title>
        <authorList>
            <person name="Serra V."/>
            <person name="Gammuto L."/>
            <person name="Nitla V."/>
            <person name="Castelli M."/>
            <person name="Lanzoni O."/>
            <person name="Sassera D."/>
            <person name="Bandi C."/>
            <person name="Sandeep B.V."/>
            <person name="Verni F."/>
            <person name="Modeo L."/>
            <person name="Petroni G."/>
        </authorList>
    </citation>
    <scope>NUCLEOTIDE SEQUENCE [LARGE SCALE GENOMIC DNA]</scope>
    <source>
        <strain evidence="8 9">KKR18_Esm</strain>
    </source>
</reference>
<organism evidence="8 9">
    <name type="scientific">Candidatus Pinguicoccus supinus</name>
    <dbReference type="NCBI Taxonomy" id="2529394"/>
    <lineage>
        <taxon>Bacteria</taxon>
        <taxon>Pseudomonadati</taxon>
        <taxon>Verrucomicrobiota</taxon>
        <taxon>Candidatus Pinguicoccus</taxon>
    </lineage>
</organism>
<sequence>MLHYLKPNNSNKDISNIVRRSYINYAIFVILNRSLPDVNDGFKPVQRKILYAMFCEKIFSNKPYEKCAGVVGEVLKNYHPHGDLSIYDSLVRLGQS</sequence>
<name>A0A7T0BRD6_9BACT</name>
<evidence type="ECO:0000256" key="6">
    <source>
        <dbReference type="PROSITE-ProRule" id="PRU01384"/>
    </source>
</evidence>
<evidence type="ECO:0000256" key="2">
    <source>
        <dbReference type="ARBA" id="ARBA00008263"/>
    </source>
</evidence>
<keyword evidence="9" id="KW-1185">Reference proteome</keyword>
<protein>
    <recommendedName>
        <fullName evidence="7">Topo IIA-type catalytic domain-containing protein</fullName>
    </recommendedName>
</protein>
<dbReference type="PANTHER" id="PTHR43493:SF5">
    <property type="entry name" value="DNA GYRASE SUBUNIT A, CHLOROPLASTIC_MITOCHONDRIAL"/>
    <property type="match status" value="1"/>
</dbReference>
<keyword evidence="5" id="KW-0413">Isomerase</keyword>
<dbReference type="Pfam" id="PF00521">
    <property type="entry name" value="DNA_topoisoIV"/>
    <property type="match status" value="1"/>
</dbReference>
<dbReference type="AlphaFoldDB" id="A0A7T0BRD6"/>
<dbReference type="GO" id="GO:0005524">
    <property type="term" value="F:ATP binding"/>
    <property type="evidence" value="ECO:0007669"/>
    <property type="project" value="InterPro"/>
</dbReference>
<dbReference type="KEGG" id="psup:E5P55_00390"/>
<keyword evidence="4 6" id="KW-0238">DNA-binding</keyword>
<dbReference type="InterPro" id="IPR013758">
    <property type="entry name" value="Topo_IIA_A/C_ab"/>
</dbReference>
<dbReference type="GO" id="GO:0005737">
    <property type="term" value="C:cytoplasm"/>
    <property type="evidence" value="ECO:0007669"/>
    <property type="project" value="TreeGrafter"/>
</dbReference>
<gene>
    <name evidence="8" type="ORF">E5P55_00390</name>
</gene>
<evidence type="ECO:0000259" key="7">
    <source>
        <dbReference type="PROSITE" id="PS52040"/>
    </source>
</evidence>
<accession>A0A7T0BRD6</accession>
<dbReference type="InterPro" id="IPR002205">
    <property type="entry name" value="Topo_IIA_dom_A"/>
</dbReference>
<dbReference type="Proteomes" id="UP000594451">
    <property type="component" value="Chromosome"/>
</dbReference>
<dbReference type="GO" id="GO:0006265">
    <property type="term" value="P:DNA topological change"/>
    <property type="evidence" value="ECO:0007669"/>
    <property type="project" value="InterPro"/>
</dbReference>
<dbReference type="PANTHER" id="PTHR43493">
    <property type="entry name" value="DNA GYRASE/TOPOISOMERASE SUBUNIT A"/>
    <property type="match status" value="1"/>
</dbReference>
<comment type="similarity">
    <text evidence="2">Belongs to the type II topoisomerase GyrA/ParC subunit family.</text>
</comment>
<dbReference type="GO" id="GO:0003918">
    <property type="term" value="F:DNA topoisomerase type II (double strand cut, ATP-hydrolyzing) activity"/>
    <property type="evidence" value="ECO:0007669"/>
    <property type="project" value="UniProtKB-EC"/>
</dbReference>
<feature type="domain" description="Topo IIA-type catalytic" evidence="7">
    <location>
        <begin position="35"/>
        <end position="96"/>
    </location>
</feature>
<evidence type="ECO:0000256" key="4">
    <source>
        <dbReference type="ARBA" id="ARBA00023125"/>
    </source>
</evidence>
<evidence type="ECO:0000256" key="3">
    <source>
        <dbReference type="ARBA" id="ARBA00023029"/>
    </source>
</evidence>
<dbReference type="SUPFAM" id="SSF56719">
    <property type="entry name" value="Type II DNA topoisomerase"/>
    <property type="match status" value="1"/>
</dbReference>
<dbReference type="InterPro" id="IPR050220">
    <property type="entry name" value="Type_II_DNA_Topoisomerases"/>
</dbReference>
<comment type="catalytic activity">
    <reaction evidence="1">
        <text>ATP-dependent breakage, passage and rejoining of double-stranded DNA.</text>
        <dbReference type="EC" id="5.6.2.2"/>
    </reaction>
</comment>
<dbReference type="EMBL" id="CP039370">
    <property type="protein sequence ID" value="QPJ58439.1"/>
    <property type="molecule type" value="Genomic_DNA"/>
</dbReference>
<keyword evidence="3" id="KW-0799">Topoisomerase</keyword>